<reference evidence="17 18" key="1">
    <citation type="submission" date="2020-07" db="EMBL/GenBank/DDBJ databases">
        <title>Draft whole-genome sequence of Heliobacterium chlorum DSM 3682, type strain.</title>
        <authorList>
            <person name="Kyndt J.A."/>
            <person name="Meyer T.E."/>
            <person name="Imhoff J.F."/>
        </authorList>
    </citation>
    <scope>NUCLEOTIDE SEQUENCE [LARGE SCALE GENOMIC DNA]</scope>
    <source>
        <strain evidence="17 18">DSM 3682</strain>
    </source>
</reference>
<comment type="caution">
    <text evidence="17">The sequence shown here is derived from an EMBL/GenBank/DDBJ whole genome shotgun (WGS) entry which is preliminary data.</text>
</comment>
<dbReference type="Pfam" id="PF03309">
    <property type="entry name" value="Pan_kinase"/>
    <property type="match status" value="1"/>
</dbReference>
<evidence type="ECO:0000256" key="13">
    <source>
        <dbReference type="ARBA" id="ARBA00022993"/>
    </source>
</evidence>
<comment type="subcellular location">
    <subcellularLocation>
        <location evidence="3 16">Cytoplasm</location>
    </subcellularLocation>
</comment>
<feature type="binding site" evidence="16">
    <location>
        <position position="132"/>
    </location>
    <ligand>
        <name>ATP</name>
        <dbReference type="ChEBI" id="CHEBI:30616"/>
    </ligand>
</feature>
<keyword evidence="13 16" id="KW-0173">Coenzyme A biosynthesis</keyword>
<dbReference type="NCBIfam" id="TIGR00671">
    <property type="entry name" value="baf"/>
    <property type="match status" value="1"/>
</dbReference>
<name>A0ABR7T002_HELCL</name>
<evidence type="ECO:0000256" key="10">
    <source>
        <dbReference type="ARBA" id="ARBA00022777"/>
    </source>
</evidence>
<dbReference type="SUPFAM" id="SSF53067">
    <property type="entry name" value="Actin-like ATPase domain"/>
    <property type="match status" value="2"/>
</dbReference>
<dbReference type="PANTHER" id="PTHR34265">
    <property type="entry name" value="TYPE III PANTOTHENATE KINASE"/>
    <property type="match status" value="1"/>
</dbReference>
<evidence type="ECO:0000256" key="1">
    <source>
        <dbReference type="ARBA" id="ARBA00001206"/>
    </source>
</evidence>
<comment type="cofactor">
    <cofactor evidence="16">
        <name>NH4(+)</name>
        <dbReference type="ChEBI" id="CHEBI:28938"/>
    </cofactor>
    <cofactor evidence="16">
        <name>K(+)</name>
        <dbReference type="ChEBI" id="CHEBI:29103"/>
    </cofactor>
    <text evidence="16">A monovalent cation. Ammonium or potassium.</text>
</comment>
<dbReference type="NCBIfam" id="NF009848">
    <property type="entry name" value="PRK13318.1-6"/>
    <property type="match status" value="1"/>
</dbReference>
<evidence type="ECO:0000313" key="17">
    <source>
        <dbReference type="EMBL" id="MBC9782901.1"/>
    </source>
</evidence>
<evidence type="ECO:0000313" key="18">
    <source>
        <dbReference type="Proteomes" id="UP000617402"/>
    </source>
</evidence>
<dbReference type="EMBL" id="JACVHF010000001">
    <property type="protein sequence ID" value="MBC9782901.1"/>
    <property type="molecule type" value="Genomic_DNA"/>
</dbReference>
<keyword evidence="7 16" id="KW-0963">Cytoplasm</keyword>
<dbReference type="Gene3D" id="3.30.420.40">
    <property type="match status" value="2"/>
</dbReference>
<comment type="catalytic activity">
    <reaction evidence="1 16">
        <text>(R)-pantothenate + ATP = (R)-4'-phosphopantothenate + ADP + H(+)</text>
        <dbReference type="Rhea" id="RHEA:16373"/>
        <dbReference type="ChEBI" id="CHEBI:10986"/>
        <dbReference type="ChEBI" id="CHEBI:15378"/>
        <dbReference type="ChEBI" id="CHEBI:29032"/>
        <dbReference type="ChEBI" id="CHEBI:30616"/>
        <dbReference type="ChEBI" id="CHEBI:456216"/>
        <dbReference type="EC" id="2.7.1.33"/>
    </reaction>
</comment>
<dbReference type="HAMAP" id="MF_01274">
    <property type="entry name" value="Pantothen_kinase_3"/>
    <property type="match status" value="1"/>
</dbReference>
<feature type="active site" description="Proton acceptor" evidence="16">
    <location>
        <position position="109"/>
    </location>
</feature>
<evidence type="ECO:0000256" key="5">
    <source>
        <dbReference type="ARBA" id="ARBA00011738"/>
    </source>
</evidence>
<gene>
    <name evidence="16" type="primary">coaX</name>
    <name evidence="17" type="ORF">H1S01_00065</name>
</gene>
<comment type="similarity">
    <text evidence="14 16">Belongs to the type III pantothenate kinase family.</text>
</comment>
<protein>
    <recommendedName>
        <fullName evidence="15 16">Type III pantothenate kinase</fullName>
        <ecNumber evidence="6 16">2.7.1.33</ecNumber>
    </recommendedName>
    <alternativeName>
        <fullName evidence="16">PanK-III</fullName>
    </alternativeName>
    <alternativeName>
        <fullName evidence="16">Pantothenic acid kinase</fullName>
    </alternativeName>
</protein>
<evidence type="ECO:0000256" key="6">
    <source>
        <dbReference type="ARBA" id="ARBA00012102"/>
    </source>
</evidence>
<evidence type="ECO:0000256" key="16">
    <source>
        <dbReference type="HAMAP-Rule" id="MF_01274"/>
    </source>
</evidence>
<keyword evidence="18" id="KW-1185">Reference proteome</keyword>
<dbReference type="RefSeq" id="WP_188038105.1">
    <property type="nucleotide sequence ID" value="NZ_JACVHF010000001.1"/>
</dbReference>
<evidence type="ECO:0000256" key="15">
    <source>
        <dbReference type="ARBA" id="ARBA00040883"/>
    </source>
</evidence>
<dbReference type="InterPro" id="IPR004619">
    <property type="entry name" value="Type_III_PanK"/>
</dbReference>
<feature type="binding site" evidence="16">
    <location>
        <position position="184"/>
    </location>
    <ligand>
        <name>substrate</name>
    </ligand>
</feature>
<keyword evidence="16" id="KW-0479">Metal-binding</keyword>
<sequence length="276" mass="29882">MLLVLDIGNTNIVAAIYNGEQRTDTWRLTTDRRKTVDEYRILMVEAMEAREISPNSISHVAISSVVPPVNPILVNMFRKHWGIHPLLVQPGIKTGLNIKIDDPRSLGPDRIVNAVGAYHIYGGPVIIVDLGTATTVCAVNEKGDFLGGVICPGIGISVEALVAQAAKLPRVEITQPNQAIGKNTVEGMQSGIFYGYVGMVDGLVQRFKEELGDTDPPVQVVATGGFGELIGRGCAHVDHIHPALTLEGLRILYERNRPNSLKAKQPQVPAIGARFE</sequence>
<accession>A0ABR7T002</accession>
<keyword evidence="8 16" id="KW-0808">Transferase</keyword>
<dbReference type="GO" id="GO:0016301">
    <property type="term" value="F:kinase activity"/>
    <property type="evidence" value="ECO:0007669"/>
    <property type="project" value="UniProtKB-KW"/>
</dbReference>
<evidence type="ECO:0000256" key="2">
    <source>
        <dbReference type="ARBA" id="ARBA00001958"/>
    </source>
</evidence>
<comment type="pathway">
    <text evidence="4 16">Cofactor biosynthesis; coenzyme A biosynthesis; CoA from (R)-pantothenate: step 1/5.</text>
</comment>
<evidence type="ECO:0000256" key="14">
    <source>
        <dbReference type="ARBA" id="ARBA00038036"/>
    </source>
</evidence>
<comment type="function">
    <text evidence="16">Catalyzes the phosphorylation of pantothenate (Pan), the first step in CoA biosynthesis.</text>
</comment>
<evidence type="ECO:0000256" key="12">
    <source>
        <dbReference type="ARBA" id="ARBA00022958"/>
    </source>
</evidence>
<evidence type="ECO:0000256" key="4">
    <source>
        <dbReference type="ARBA" id="ARBA00005225"/>
    </source>
</evidence>
<dbReference type="Proteomes" id="UP000617402">
    <property type="component" value="Unassembled WGS sequence"/>
</dbReference>
<feature type="binding site" evidence="16">
    <location>
        <begin position="107"/>
        <end position="110"/>
    </location>
    <ligand>
        <name>substrate</name>
    </ligand>
</feature>
<comment type="caution">
    <text evidence="16">Lacks conserved residue(s) required for the propagation of feature annotation.</text>
</comment>
<dbReference type="CDD" id="cd24015">
    <property type="entry name" value="ASKHA_NBD_PanK-III"/>
    <property type="match status" value="1"/>
</dbReference>
<keyword evidence="11 16" id="KW-0067">ATP-binding</keyword>
<keyword evidence="9 16" id="KW-0547">Nucleotide-binding</keyword>
<comment type="cofactor">
    <cofactor evidence="2">
        <name>K(+)</name>
        <dbReference type="ChEBI" id="CHEBI:29103"/>
    </cofactor>
</comment>
<evidence type="ECO:0000256" key="7">
    <source>
        <dbReference type="ARBA" id="ARBA00022490"/>
    </source>
</evidence>
<evidence type="ECO:0000256" key="9">
    <source>
        <dbReference type="ARBA" id="ARBA00022741"/>
    </source>
</evidence>
<proteinExistence type="inferred from homology"/>
<keyword evidence="10 16" id="KW-0418">Kinase</keyword>
<comment type="subunit">
    <text evidence="5 16">Homodimer.</text>
</comment>
<feature type="binding site" evidence="16">
    <location>
        <position position="129"/>
    </location>
    <ligand>
        <name>K(+)</name>
        <dbReference type="ChEBI" id="CHEBI:29103"/>
    </ligand>
</feature>
<evidence type="ECO:0000256" key="11">
    <source>
        <dbReference type="ARBA" id="ARBA00022840"/>
    </source>
</evidence>
<keyword evidence="12 16" id="KW-0630">Potassium</keyword>
<feature type="binding site" evidence="16">
    <location>
        <begin position="6"/>
        <end position="13"/>
    </location>
    <ligand>
        <name>ATP</name>
        <dbReference type="ChEBI" id="CHEBI:30616"/>
    </ligand>
</feature>
<dbReference type="PANTHER" id="PTHR34265:SF1">
    <property type="entry name" value="TYPE III PANTOTHENATE KINASE"/>
    <property type="match status" value="1"/>
</dbReference>
<dbReference type="EC" id="2.7.1.33" evidence="6 16"/>
<organism evidence="17 18">
    <name type="scientific">Heliobacterium chlorum</name>
    <dbReference type="NCBI Taxonomy" id="2698"/>
    <lineage>
        <taxon>Bacteria</taxon>
        <taxon>Bacillati</taxon>
        <taxon>Bacillota</taxon>
        <taxon>Clostridia</taxon>
        <taxon>Eubacteriales</taxon>
        <taxon>Heliobacteriaceae</taxon>
        <taxon>Heliobacterium</taxon>
    </lineage>
</organism>
<dbReference type="InterPro" id="IPR043129">
    <property type="entry name" value="ATPase_NBD"/>
</dbReference>
<evidence type="ECO:0000256" key="3">
    <source>
        <dbReference type="ARBA" id="ARBA00004496"/>
    </source>
</evidence>
<dbReference type="NCBIfam" id="NF009855">
    <property type="entry name" value="PRK13321.1"/>
    <property type="match status" value="1"/>
</dbReference>
<evidence type="ECO:0000256" key="8">
    <source>
        <dbReference type="ARBA" id="ARBA00022679"/>
    </source>
</evidence>